<evidence type="ECO:0000313" key="1">
    <source>
        <dbReference type="EMBL" id="CAB4133467.1"/>
    </source>
</evidence>
<proteinExistence type="predicted"/>
<reference evidence="1" key="1">
    <citation type="submission" date="2020-04" db="EMBL/GenBank/DDBJ databases">
        <authorList>
            <person name="Chiriac C."/>
            <person name="Salcher M."/>
            <person name="Ghai R."/>
            <person name="Kavagutti S V."/>
        </authorList>
    </citation>
    <scope>NUCLEOTIDE SEQUENCE</scope>
</reference>
<gene>
    <name evidence="1" type="ORF">UFOVP257_207</name>
</gene>
<sequence>MELVILLLVVLGGIGWFIWSERQHEKSGNHPLDGATKSSVLDVNKDGKVDIKDAVAVVAEVKTVAKKTAKKVKDTAVAVEKDVVAKVKKPRKPKSQ</sequence>
<protein>
    <recommendedName>
        <fullName evidence="2">EF-hand domain-containing protein</fullName>
    </recommendedName>
</protein>
<evidence type="ECO:0008006" key="2">
    <source>
        <dbReference type="Google" id="ProtNLM"/>
    </source>
</evidence>
<organism evidence="1">
    <name type="scientific">uncultured Caudovirales phage</name>
    <dbReference type="NCBI Taxonomy" id="2100421"/>
    <lineage>
        <taxon>Viruses</taxon>
        <taxon>Duplodnaviria</taxon>
        <taxon>Heunggongvirae</taxon>
        <taxon>Uroviricota</taxon>
        <taxon>Caudoviricetes</taxon>
        <taxon>Peduoviridae</taxon>
        <taxon>Maltschvirus</taxon>
        <taxon>Maltschvirus maltsch</taxon>
    </lineage>
</organism>
<accession>A0A6J5LK67</accession>
<dbReference type="EMBL" id="LR796274">
    <property type="protein sequence ID" value="CAB4133467.1"/>
    <property type="molecule type" value="Genomic_DNA"/>
</dbReference>
<name>A0A6J5LK67_9CAUD</name>